<keyword evidence="2" id="KW-1185">Reference proteome</keyword>
<dbReference type="Proteomes" id="UP000288227">
    <property type="component" value="Unassembled WGS sequence"/>
</dbReference>
<proteinExistence type="predicted"/>
<evidence type="ECO:0000313" key="2">
    <source>
        <dbReference type="Proteomes" id="UP000288227"/>
    </source>
</evidence>
<dbReference type="Gene3D" id="2.60.40.3680">
    <property type="match status" value="2"/>
</dbReference>
<reference evidence="1 2" key="1">
    <citation type="submission" date="2018-11" db="EMBL/GenBank/DDBJ databases">
        <title>Chryseotalea sanarue gen. nov., sp., nov., a member of the family Cytophagaceae, isolated from a brackish lake in Hamamatsu Japan.</title>
        <authorList>
            <person name="Maejima Y."/>
            <person name="Iino T."/>
            <person name="Muraguchi Y."/>
            <person name="Fukuda K."/>
            <person name="Ohkuma M."/>
            <person name="Moriuchi R."/>
            <person name="Dohra H."/>
            <person name="Kimbara K."/>
            <person name="Shintani M."/>
        </authorList>
    </citation>
    <scope>NUCLEOTIDE SEQUENCE [LARGE SCALE GENOMIC DNA]</scope>
    <source>
        <strain evidence="1 2">Ys</strain>
    </source>
</reference>
<protein>
    <recommendedName>
        <fullName evidence="3">DUF4424 domain-containing protein</fullName>
    </recommendedName>
</protein>
<dbReference type="AlphaFoldDB" id="A0A401U730"/>
<accession>A0A401U730</accession>
<sequence>MVSEIVNINLYSDSSFVSCTFNMKNHGDSLTLAVGFPVMNFFHWSISPYDKQDKEKFEIYVDGLRLSQSDIQVPEEMKETYDKYMKVIHIEEEYKRKLDSINTHFGVIEKRNWTKVTKGSYSAFERAQTKVYNWKENEPNLDSDLIMEFDSLMTAGDYAWYIWKVKFHKGESKTIKVNYMVPSGIGYGGEYRFMKYLLSTGTGWKDKISRAEVNVKLDNVKVNTVETIAPSNYKMDKKEKKISWTFLNIEPTTDNDIYIKYYNPRERRKWENFKQKRIRQLSK</sequence>
<comment type="caution">
    <text evidence="1">The sequence shown here is derived from an EMBL/GenBank/DDBJ whole genome shotgun (WGS) entry which is preliminary data.</text>
</comment>
<evidence type="ECO:0008006" key="3">
    <source>
        <dbReference type="Google" id="ProtNLM"/>
    </source>
</evidence>
<organism evidence="1 2">
    <name type="scientific">Chryseotalea sanaruensis</name>
    <dbReference type="NCBI Taxonomy" id="2482724"/>
    <lineage>
        <taxon>Bacteria</taxon>
        <taxon>Pseudomonadati</taxon>
        <taxon>Bacteroidota</taxon>
        <taxon>Cytophagia</taxon>
        <taxon>Cytophagales</taxon>
        <taxon>Chryseotaleaceae</taxon>
        <taxon>Chryseotalea</taxon>
    </lineage>
</organism>
<dbReference type="EMBL" id="BHXQ01000002">
    <property type="protein sequence ID" value="GCC50670.1"/>
    <property type="molecule type" value="Genomic_DNA"/>
</dbReference>
<evidence type="ECO:0000313" key="1">
    <source>
        <dbReference type="EMBL" id="GCC50670.1"/>
    </source>
</evidence>
<gene>
    <name evidence="1" type="ORF">SanaruYs_08880</name>
</gene>
<name>A0A401U730_9BACT</name>